<gene>
    <name evidence="3" type="ORF">CEY15_02985</name>
</gene>
<dbReference type="PANTHER" id="PTHR43639:SF9">
    <property type="entry name" value="BLL5898 PROTEIN"/>
    <property type="match status" value="1"/>
</dbReference>
<dbReference type="RefSeq" id="WP_095717239.1">
    <property type="nucleotide sequence ID" value="NZ_NTGA01000005.1"/>
</dbReference>
<dbReference type="Pfam" id="PF13561">
    <property type="entry name" value="adh_short_C2"/>
    <property type="match status" value="1"/>
</dbReference>
<dbReference type="PANTHER" id="PTHR43639">
    <property type="entry name" value="OXIDOREDUCTASE, SHORT-CHAIN DEHYDROGENASE/REDUCTASE FAMILY (AFU_ORTHOLOGUE AFUA_5G02870)"/>
    <property type="match status" value="1"/>
</dbReference>
<dbReference type="InterPro" id="IPR036291">
    <property type="entry name" value="NAD(P)-bd_dom_sf"/>
</dbReference>
<dbReference type="FunFam" id="3.40.50.720:FF:000084">
    <property type="entry name" value="Short-chain dehydrogenase reductase"/>
    <property type="match status" value="1"/>
</dbReference>
<reference evidence="4" key="1">
    <citation type="submission" date="2017-09" db="EMBL/GenBank/DDBJ databases">
        <authorList>
            <person name="Zhang Y."/>
            <person name="Huang X."/>
            <person name="Liu J."/>
            <person name="Lu L."/>
            <person name="Peng K."/>
        </authorList>
    </citation>
    <scope>NUCLEOTIDE SEQUENCE [LARGE SCALE GENOMIC DNA]</scope>
    <source>
        <strain evidence="4">S-XJ-1</strain>
    </source>
</reference>
<evidence type="ECO:0000256" key="2">
    <source>
        <dbReference type="ARBA" id="ARBA00023002"/>
    </source>
</evidence>
<dbReference type="PROSITE" id="PS00061">
    <property type="entry name" value="ADH_SHORT"/>
    <property type="match status" value="1"/>
</dbReference>
<dbReference type="Gene3D" id="3.40.50.720">
    <property type="entry name" value="NAD(P)-binding Rossmann-like Domain"/>
    <property type="match status" value="1"/>
</dbReference>
<dbReference type="InterPro" id="IPR002347">
    <property type="entry name" value="SDR_fam"/>
</dbReference>
<keyword evidence="4" id="KW-1185">Reference proteome</keyword>
<protein>
    <recommendedName>
        <fullName evidence="5">Short-chain dehydrogenase</fullName>
    </recommendedName>
</protein>
<dbReference type="AlphaFoldDB" id="A0A2A2WTE6"/>
<dbReference type="GO" id="GO:0016491">
    <property type="term" value="F:oxidoreductase activity"/>
    <property type="evidence" value="ECO:0007669"/>
    <property type="project" value="UniProtKB-KW"/>
</dbReference>
<evidence type="ECO:0000256" key="1">
    <source>
        <dbReference type="ARBA" id="ARBA00006484"/>
    </source>
</evidence>
<organism evidence="3 4">
    <name type="scientific">Dietzia natronolimnaea</name>
    <dbReference type="NCBI Taxonomy" id="161920"/>
    <lineage>
        <taxon>Bacteria</taxon>
        <taxon>Bacillati</taxon>
        <taxon>Actinomycetota</taxon>
        <taxon>Actinomycetes</taxon>
        <taxon>Mycobacteriales</taxon>
        <taxon>Dietziaceae</taxon>
        <taxon>Dietzia</taxon>
    </lineage>
</organism>
<proteinExistence type="inferred from homology"/>
<keyword evidence="2" id="KW-0560">Oxidoreductase</keyword>
<dbReference type="InterPro" id="IPR020904">
    <property type="entry name" value="Sc_DH/Rdtase_CS"/>
</dbReference>
<comment type="caution">
    <text evidence="3">The sequence shown here is derived from an EMBL/GenBank/DDBJ whole genome shotgun (WGS) entry which is preliminary data.</text>
</comment>
<evidence type="ECO:0000313" key="4">
    <source>
        <dbReference type="Proteomes" id="UP000218810"/>
    </source>
</evidence>
<name>A0A2A2WTE6_9ACTN</name>
<dbReference type="PRINTS" id="PR00080">
    <property type="entry name" value="SDRFAMILY"/>
</dbReference>
<dbReference type="SUPFAM" id="SSF51735">
    <property type="entry name" value="NAD(P)-binding Rossmann-fold domains"/>
    <property type="match status" value="1"/>
</dbReference>
<dbReference type="CDD" id="cd05233">
    <property type="entry name" value="SDR_c"/>
    <property type="match status" value="1"/>
</dbReference>
<dbReference type="OrthoDB" id="286404at2"/>
<dbReference type="Proteomes" id="UP000218810">
    <property type="component" value="Unassembled WGS sequence"/>
</dbReference>
<dbReference type="EMBL" id="NTGA01000005">
    <property type="protein sequence ID" value="PAY24431.1"/>
    <property type="molecule type" value="Genomic_DNA"/>
</dbReference>
<evidence type="ECO:0008006" key="5">
    <source>
        <dbReference type="Google" id="ProtNLM"/>
    </source>
</evidence>
<accession>A0A2A2WTE6</accession>
<sequence length="251" mass="25187">MSEQRTIPAPLGGKVVVVTGAATGIGATAVEVLRAQGATVVGWDLAGTPEAGPLDLTDPASVQSAAQAVLADHGAVDALVNCAGVITANLPFERVDPQDFLKCFNVNVMGIVHASQALHPALTASGGAIVNIASQAALVSLPDQSAYSASKGAVAALTRSMAIDWAPAGVRVNAICPGFTLTPMAKQQMTPELDAAVSRRVPLGRMFETEEIGAVIAFLASPAASAVTGVVMPVDGGWTAGEPALPMGGAE</sequence>
<evidence type="ECO:0000313" key="3">
    <source>
        <dbReference type="EMBL" id="PAY24431.1"/>
    </source>
</evidence>
<dbReference type="PRINTS" id="PR00081">
    <property type="entry name" value="GDHRDH"/>
</dbReference>
<comment type="similarity">
    <text evidence="1">Belongs to the short-chain dehydrogenases/reductases (SDR) family.</text>
</comment>